<reference evidence="3 4" key="1">
    <citation type="submission" date="2020-11" db="EMBL/GenBank/DDBJ databases">
        <title>Fusibacter basophilias sp. nov.</title>
        <authorList>
            <person name="Qiu D."/>
        </authorList>
    </citation>
    <scope>NUCLEOTIDE SEQUENCE [LARGE SCALE GENOMIC DNA]</scope>
    <source>
        <strain evidence="3 4">Q10-2</strain>
    </source>
</reference>
<keyword evidence="1" id="KW-0697">Rotamase</keyword>
<dbReference type="Proteomes" id="UP000614200">
    <property type="component" value="Unassembled WGS sequence"/>
</dbReference>
<evidence type="ECO:0000313" key="4">
    <source>
        <dbReference type="Proteomes" id="UP000614200"/>
    </source>
</evidence>
<dbReference type="EMBL" id="JADKNH010000008">
    <property type="protein sequence ID" value="MBF4694128.1"/>
    <property type="molecule type" value="Genomic_DNA"/>
</dbReference>
<accession>A0ABR9ZVC7</accession>
<dbReference type="PROSITE" id="PS50198">
    <property type="entry name" value="PPIC_PPIASE_2"/>
    <property type="match status" value="1"/>
</dbReference>
<dbReference type="InterPro" id="IPR050245">
    <property type="entry name" value="PrsA_foldase"/>
</dbReference>
<evidence type="ECO:0000256" key="1">
    <source>
        <dbReference type="PROSITE-ProRule" id="PRU00278"/>
    </source>
</evidence>
<dbReference type="RefSeq" id="WP_194702371.1">
    <property type="nucleotide sequence ID" value="NZ_JADKNH010000008.1"/>
</dbReference>
<dbReference type="SUPFAM" id="SSF109998">
    <property type="entry name" value="Triger factor/SurA peptide-binding domain-like"/>
    <property type="match status" value="1"/>
</dbReference>
<dbReference type="SUPFAM" id="SSF54534">
    <property type="entry name" value="FKBP-like"/>
    <property type="match status" value="1"/>
</dbReference>
<dbReference type="PROSITE" id="PS01096">
    <property type="entry name" value="PPIC_PPIASE_1"/>
    <property type="match status" value="1"/>
</dbReference>
<dbReference type="PANTHER" id="PTHR47245">
    <property type="entry name" value="PEPTIDYLPROLYL ISOMERASE"/>
    <property type="match status" value="1"/>
</dbReference>
<evidence type="ECO:0000259" key="2">
    <source>
        <dbReference type="PROSITE" id="PS50198"/>
    </source>
</evidence>
<name>A0ABR9ZVC7_9FIRM</name>
<comment type="caution">
    <text evidence="3">The sequence shown here is derived from an EMBL/GenBank/DDBJ whole genome shotgun (WGS) entry which is preliminary data.</text>
</comment>
<evidence type="ECO:0000313" key="3">
    <source>
        <dbReference type="EMBL" id="MBF4694128.1"/>
    </source>
</evidence>
<dbReference type="Gene3D" id="1.10.8.1040">
    <property type="match status" value="1"/>
</dbReference>
<dbReference type="Gene3D" id="3.10.50.40">
    <property type="match status" value="1"/>
</dbReference>
<dbReference type="Pfam" id="PF00639">
    <property type="entry name" value="Rotamase"/>
    <property type="match status" value="1"/>
</dbReference>
<proteinExistence type="predicted"/>
<dbReference type="InterPro" id="IPR023058">
    <property type="entry name" value="PPIase_PpiC_CS"/>
</dbReference>
<keyword evidence="1 3" id="KW-0413">Isomerase</keyword>
<dbReference type="InterPro" id="IPR046357">
    <property type="entry name" value="PPIase_dom_sf"/>
</dbReference>
<dbReference type="InterPro" id="IPR027304">
    <property type="entry name" value="Trigger_fact/SurA_dom_sf"/>
</dbReference>
<protein>
    <submittedName>
        <fullName evidence="3">Peptidylprolyl isomerase</fullName>
    </submittedName>
</protein>
<sequence length="246" mass="27697">MSKVLVKVNGREITENDLNAFFATLGQQVQGQFQGEQGKARLLDELVYQELFYAEAVESDVENTPAFKAELDKMKESLLKQFNIKALIDSVEVTEEEAKAFYDANPQYFESQEQVKASHILVDTEEEAQKIKAEIDGGLNFEEAASKYSSCPSSEKGGDLGFFQKGQMVPEFEKVAFELAENVVSEPVKTQFGYHIIVKKGTQPGGVQELPMVINQIMQQLLIQKQNEAYLSKVEALKSKYTIERF</sequence>
<keyword evidence="4" id="KW-1185">Reference proteome</keyword>
<dbReference type="GO" id="GO:0016853">
    <property type="term" value="F:isomerase activity"/>
    <property type="evidence" value="ECO:0007669"/>
    <property type="project" value="UniProtKB-KW"/>
</dbReference>
<dbReference type="InterPro" id="IPR000297">
    <property type="entry name" value="PPIase_PpiC"/>
</dbReference>
<feature type="domain" description="PpiC" evidence="2">
    <location>
        <begin position="112"/>
        <end position="201"/>
    </location>
</feature>
<gene>
    <name evidence="3" type="ORF">ISU02_13485</name>
</gene>
<dbReference type="PANTHER" id="PTHR47245:SF2">
    <property type="entry name" value="PEPTIDYL-PROLYL CIS-TRANS ISOMERASE HP_0175-RELATED"/>
    <property type="match status" value="1"/>
</dbReference>
<organism evidence="3 4">
    <name type="scientific">Fusibacter ferrireducens</name>
    <dbReference type="NCBI Taxonomy" id="2785058"/>
    <lineage>
        <taxon>Bacteria</taxon>
        <taxon>Bacillati</taxon>
        <taxon>Bacillota</taxon>
        <taxon>Clostridia</taxon>
        <taxon>Eubacteriales</taxon>
        <taxon>Eubacteriales Family XII. Incertae Sedis</taxon>
        <taxon>Fusibacter</taxon>
    </lineage>
</organism>